<dbReference type="PROSITE" id="PS50053">
    <property type="entry name" value="UBIQUITIN_2"/>
    <property type="match status" value="1"/>
</dbReference>
<dbReference type="GO" id="GO:0005634">
    <property type="term" value="C:nucleus"/>
    <property type="evidence" value="ECO:0007669"/>
    <property type="project" value="TreeGrafter"/>
</dbReference>
<feature type="domain" description="Ubiquitin-like" evidence="10">
    <location>
        <begin position="5"/>
        <end position="85"/>
    </location>
</feature>
<dbReference type="GO" id="GO:0036503">
    <property type="term" value="P:ERAD pathway"/>
    <property type="evidence" value="ECO:0007669"/>
    <property type="project" value="TreeGrafter"/>
</dbReference>
<dbReference type="InterPro" id="IPR013087">
    <property type="entry name" value="Znf_C2H2_type"/>
</dbReference>
<dbReference type="OrthoDB" id="65596at2759"/>
<evidence type="ECO:0000256" key="3">
    <source>
        <dbReference type="ARBA" id="ARBA00022723"/>
    </source>
</evidence>
<keyword evidence="3" id="KW-0479">Metal-binding</keyword>
<evidence type="ECO:0000256" key="2">
    <source>
        <dbReference type="ARBA" id="ARBA00022670"/>
    </source>
</evidence>
<evidence type="ECO:0000256" key="6">
    <source>
        <dbReference type="ARBA" id="ARBA00022801"/>
    </source>
</evidence>
<comment type="subcellular location">
    <subcellularLocation>
        <location evidence="9">Cytoplasm</location>
    </subcellularLocation>
</comment>
<keyword evidence="2" id="KW-0645">Protease</keyword>
<protein>
    <recommendedName>
        <fullName evidence="9">Ubiquitin thioesterase OTU</fullName>
        <ecNumber evidence="9">3.4.19.12</ecNumber>
    </recommendedName>
</protein>
<dbReference type="PROSITE" id="PS50802">
    <property type="entry name" value="OTU"/>
    <property type="match status" value="1"/>
</dbReference>
<comment type="function">
    <text evidence="9">Hydrolase that can remove conjugated ubiquitin from proteins and may therefore play an important regulatory role at the level of protein turnover by preventing degradation.</text>
</comment>
<accession>A0A1J4KX22</accession>
<dbReference type="SUPFAM" id="SSF54236">
    <property type="entry name" value="Ubiquitin-like"/>
    <property type="match status" value="1"/>
</dbReference>
<evidence type="ECO:0000256" key="4">
    <source>
        <dbReference type="ARBA" id="ARBA00022771"/>
    </source>
</evidence>
<dbReference type="InterPro" id="IPR029071">
    <property type="entry name" value="Ubiquitin-like_domsf"/>
</dbReference>
<dbReference type="InterPro" id="IPR057766">
    <property type="entry name" value="Znf-C2H2_OTU1-like_C"/>
</dbReference>
<keyword evidence="4" id="KW-0863">Zinc-finger</keyword>
<dbReference type="GO" id="GO:0004843">
    <property type="term" value="F:cysteine-type deubiquitinase activity"/>
    <property type="evidence" value="ECO:0007669"/>
    <property type="project" value="UniProtKB-UniRule"/>
</dbReference>
<evidence type="ECO:0000313" key="13">
    <source>
        <dbReference type="Proteomes" id="UP000179807"/>
    </source>
</evidence>
<dbReference type="InterPro" id="IPR038765">
    <property type="entry name" value="Papain-like_cys_pep_sf"/>
</dbReference>
<reference evidence="12" key="1">
    <citation type="submission" date="2016-10" db="EMBL/GenBank/DDBJ databases">
        <authorList>
            <person name="Benchimol M."/>
            <person name="Almeida L.G."/>
            <person name="Vasconcelos A.T."/>
            <person name="Perreira-Neves A."/>
            <person name="Rosa I.A."/>
            <person name="Tasca T."/>
            <person name="Bogo M.R."/>
            <person name="de Souza W."/>
        </authorList>
    </citation>
    <scope>NUCLEOTIDE SEQUENCE [LARGE SCALE GENOMIC DNA]</scope>
    <source>
        <strain evidence="12">K</strain>
    </source>
</reference>
<keyword evidence="6 9" id="KW-0378">Hydrolase</keyword>
<dbReference type="Gene3D" id="3.90.70.80">
    <property type="match status" value="1"/>
</dbReference>
<dbReference type="Gene3D" id="3.10.20.90">
    <property type="entry name" value="Phosphatidylinositol 3-kinase Catalytic Subunit, Chain A, domain 1"/>
    <property type="match status" value="1"/>
</dbReference>
<dbReference type="GeneID" id="94833068"/>
<dbReference type="PROSITE" id="PS00028">
    <property type="entry name" value="ZINC_FINGER_C2H2_1"/>
    <property type="match status" value="1"/>
</dbReference>
<dbReference type="VEuPathDB" id="TrichDB:TRFO_15408"/>
<keyword evidence="8" id="KW-0862">Zinc</keyword>
<dbReference type="InterPro" id="IPR048857">
    <property type="entry name" value="OTU1_Ubl"/>
</dbReference>
<dbReference type="Proteomes" id="UP000179807">
    <property type="component" value="Unassembled WGS sequence"/>
</dbReference>
<dbReference type="RefSeq" id="XP_068367388.1">
    <property type="nucleotide sequence ID" value="XM_068498364.1"/>
</dbReference>
<dbReference type="InterPro" id="IPR003323">
    <property type="entry name" value="OTU_dom"/>
</dbReference>
<dbReference type="EMBL" id="MLAK01000404">
    <property type="protein sequence ID" value="OHT14252.1"/>
    <property type="molecule type" value="Genomic_DNA"/>
</dbReference>
<gene>
    <name evidence="12" type="primary">Yod1</name>
    <name evidence="12" type="ORF">TRFO_15408</name>
</gene>
<dbReference type="Pfam" id="PF21403">
    <property type="entry name" value="OTU1_UBXL"/>
    <property type="match status" value="1"/>
</dbReference>
<dbReference type="PANTHER" id="PTHR13312">
    <property type="entry name" value="HIV-INDUCED PROTEIN-7-LIKE PROTEASE"/>
    <property type="match status" value="1"/>
</dbReference>
<evidence type="ECO:0000259" key="10">
    <source>
        <dbReference type="PROSITE" id="PS50053"/>
    </source>
</evidence>
<comment type="caution">
    <text evidence="12">The sequence shown here is derived from an EMBL/GenBank/DDBJ whole genome shotgun (WGS) entry which is preliminary data.</text>
</comment>
<evidence type="ECO:0000256" key="8">
    <source>
        <dbReference type="ARBA" id="ARBA00022833"/>
    </source>
</evidence>
<evidence type="ECO:0000256" key="5">
    <source>
        <dbReference type="ARBA" id="ARBA00022786"/>
    </source>
</evidence>
<feature type="domain" description="OTU" evidence="11">
    <location>
        <begin position="98"/>
        <end position="219"/>
    </location>
</feature>
<dbReference type="SUPFAM" id="SSF54001">
    <property type="entry name" value="Cysteine proteinases"/>
    <property type="match status" value="1"/>
</dbReference>
<dbReference type="AlphaFoldDB" id="A0A1J4KX22"/>
<keyword evidence="9" id="KW-0963">Cytoplasm</keyword>
<dbReference type="InterPro" id="IPR000626">
    <property type="entry name" value="Ubiquitin-like_dom"/>
</dbReference>
<dbReference type="GO" id="GO:0005829">
    <property type="term" value="C:cytosol"/>
    <property type="evidence" value="ECO:0007669"/>
    <property type="project" value="TreeGrafter"/>
</dbReference>
<dbReference type="EC" id="3.4.19.12" evidence="9"/>
<organism evidence="12 13">
    <name type="scientific">Tritrichomonas foetus</name>
    <dbReference type="NCBI Taxonomy" id="1144522"/>
    <lineage>
        <taxon>Eukaryota</taxon>
        <taxon>Metamonada</taxon>
        <taxon>Parabasalia</taxon>
        <taxon>Tritrichomonadida</taxon>
        <taxon>Tritrichomonadidae</taxon>
        <taxon>Tritrichomonas</taxon>
    </lineage>
</organism>
<sequence>MCACTLKLRYENQTHDLFSTQQSTVEELMEEIRDRTGVMPSRQQIMYNFPSKPLPNDSSSLKMTLQQLGVSRRELFTLILREHAQMTQQQSTSRLSEAIKVPIPSDNSCLFNSIAYLCMGSSNRGPELRNICINEIKNNPSIYTQAMLGATPENYCSWISQPTHWGGYIEMNILSKYFQVEICVLYIEEEKIVPINSCNATQRIFILYDNIHYDSVVFNGFGITEKKIVESSDVMAEQCALEMVKVLKAAGGYTNTKTATLKCDYCGKLFKGGKEAEAHGNATGHVSFSQVNI</sequence>
<evidence type="ECO:0000259" key="11">
    <source>
        <dbReference type="PROSITE" id="PS50802"/>
    </source>
</evidence>
<dbReference type="CDD" id="cd22745">
    <property type="entry name" value="OTU_OTU1"/>
    <property type="match status" value="1"/>
</dbReference>
<dbReference type="Pfam" id="PF24560">
    <property type="entry name" value="zf-C2H2_OTU1_C"/>
    <property type="match status" value="1"/>
</dbReference>
<evidence type="ECO:0000256" key="7">
    <source>
        <dbReference type="ARBA" id="ARBA00022807"/>
    </source>
</evidence>
<comment type="catalytic activity">
    <reaction evidence="1 9">
        <text>Thiol-dependent hydrolysis of ester, thioester, amide, peptide and isopeptide bonds formed by the C-terminal Gly of ubiquitin (a 76-residue protein attached to proteins as an intracellular targeting signal).</text>
        <dbReference type="EC" id="3.4.19.12"/>
    </reaction>
</comment>
<proteinExistence type="predicted"/>
<keyword evidence="5 9" id="KW-0833">Ubl conjugation pathway</keyword>
<evidence type="ECO:0000256" key="9">
    <source>
        <dbReference type="RuleBase" id="RU367104"/>
    </source>
</evidence>
<keyword evidence="13" id="KW-1185">Reference proteome</keyword>
<evidence type="ECO:0000313" key="12">
    <source>
        <dbReference type="EMBL" id="OHT14252.1"/>
    </source>
</evidence>
<name>A0A1J4KX22_9EUKA</name>
<dbReference type="Pfam" id="PF02338">
    <property type="entry name" value="OTU"/>
    <property type="match status" value="1"/>
</dbReference>
<evidence type="ECO:0000256" key="1">
    <source>
        <dbReference type="ARBA" id="ARBA00000707"/>
    </source>
</evidence>
<dbReference type="GO" id="GO:0016579">
    <property type="term" value="P:protein deubiquitination"/>
    <property type="evidence" value="ECO:0007669"/>
    <property type="project" value="TreeGrafter"/>
</dbReference>
<dbReference type="PANTHER" id="PTHR13312:SF0">
    <property type="entry name" value="UBIQUITIN THIOESTERASE OTU1"/>
    <property type="match status" value="1"/>
</dbReference>
<keyword evidence="7 9" id="KW-0788">Thiol protease</keyword>
<dbReference type="GO" id="GO:0030968">
    <property type="term" value="P:endoplasmic reticulum unfolded protein response"/>
    <property type="evidence" value="ECO:0007669"/>
    <property type="project" value="TreeGrafter"/>
</dbReference>